<dbReference type="EMBL" id="FTOH01000001">
    <property type="protein sequence ID" value="SIS43670.1"/>
    <property type="molecule type" value="Genomic_DNA"/>
</dbReference>
<evidence type="ECO:0000313" key="4">
    <source>
        <dbReference type="Proteomes" id="UP000185639"/>
    </source>
</evidence>
<feature type="transmembrane region" description="Helical" evidence="1">
    <location>
        <begin position="420"/>
        <end position="439"/>
    </location>
</feature>
<sequence>MSISKTGEAGTTSKRSIGTFIFGLMFLGPALGLFLFGPLDTLRLHVMTSGWTQIPATLQRIDIEYHHGDTTTYSLEGLYSYRVNGLDYSSSRISYDESPDNIGDWHATTESKIRRASASQALTAWVNPDNPSESYLVRDIRWEKIGFMMIFVLVFGGAGAGIMLFGRYSARQADVASGVVYSGQNLMHWVLGFMSMVFLLISLPAVLSVPSEFSAGNHAILLVLLFPLVAAGLGLAAYRSRKNWLFYGRTPLYLNPVPGQVQGQVGGTLKINKTGLGESWNVRLKCVSQTRSSGKKSSTRETLLWQSSTLPEVTESNDETCLNFVFNPDPELPQSYRKGRKAVIWRVEVEGPTEPVKFQRQFVVPVVEGAANSTLDISTEHQSKASRSQVAAAEASLSQNLDMTLSGDDFVIHSAAGRHLSFFLVFMFAGIAFAGAGVFMFKQAATEGVTLYFMGGIFFLVGAPMALGGLFGLGRSLESRCEDGKIETVRYWMGRALWRRSTEFRSAQQLELKAAGSSSTGNSTKEYFHIRIRDGQRKVRIAEMIEGREAAELLMDRLRASLISDELIG</sequence>
<evidence type="ECO:0000313" key="3">
    <source>
        <dbReference type="EMBL" id="SIS43670.1"/>
    </source>
</evidence>
<feature type="transmembrane region" description="Helical" evidence="1">
    <location>
        <begin position="451"/>
        <end position="473"/>
    </location>
</feature>
<feature type="transmembrane region" description="Helical" evidence="1">
    <location>
        <begin position="186"/>
        <end position="207"/>
    </location>
</feature>
<dbReference type="Pfam" id="PF12158">
    <property type="entry name" value="DUF3592"/>
    <property type="match status" value="1"/>
</dbReference>
<organism evidence="3 4">
    <name type="scientific">Thalassolituus maritimus</name>
    <dbReference type="NCBI Taxonomy" id="484498"/>
    <lineage>
        <taxon>Bacteria</taxon>
        <taxon>Pseudomonadati</taxon>
        <taxon>Pseudomonadota</taxon>
        <taxon>Gammaproteobacteria</taxon>
        <taxon>Oceanospirillales</taxon>
        <taxon>Oceanospirillaceae</taxon>
        <taxon>Thalassolituus</taxon>
    </lineage>
</organism>
<dbReference type="Proteomes" id="UP000185639">
    <property type="component" value="Unassembled WGS sequence"/>
</dbReference>
<dbReference type="OrthoDB" id="6402665at2"/>
<dbReference type="RefSeq" id="WP_076513748.1">
    <property type="nucleotide sequence ID" value="NZ_FTOH01000001.1"/>
</dbReference>
<accession>A0A1N7J2V1</accession>
<name>A0A1N7J2V1_9GAMM</name>
<keyword evidence="1" id="KW-1133">Transmembrane helix</keyword>
<feature type="transmembrane region" description="Helical" evidence="1">
    <location>
        <begin position="20"/>
        <end position="39"/>
    </location>
</feature>
<feature type="transmembrane region" description="Helical" evidence="1">
    <location>
        <begin position="145"/>
        <end position="165"/>
    </location>
</feature>
<dbReference type="AlphaFoldDB" id="A0A1N7J2V1"/>
<evidence type="ECO:0000256" key="1">
    <source>
        <dbReference type="SAM" id="Phobius"/>
    </source>
</evidence>
<dbReference type="STRING" id="484498.SAMN05421686_101298"/>
<feature type="transmembrane region" description="Helical" evidence="1">
    <location>
        <begin position="219"/>
        <end position="238"/>
    </location>
</feature>
<feature type="domain" description="DUF3592" evidence="2">
    <location>
        <begin position="63"/>
        <end position="140"/>
    </location>
</feature>
<keyword evidence="4" id="KW-1185">Reference proteome</keyword>
<evidence type="ECO:0000259" key="2">
    <source>
        <dbReference type="Pfam" id="PF12158"/>
    </source>
</evidence>
<keyword evidence="1" id="KW-0472">Membrane</keyword>
<keyword evidence="1" id="KW-0812">Transmembrane</keyword>
<reference evidence="4" key="1">
    <citation type="submission" date="2017-01" db="EMBL/GenBank/DDBJ databases">
        <authorList>
            <person name="Varghese N."/>
            <person name="Submissions S."/>
        </authorList>
    </citation>
    <scope>NUCLEOTIDE SEQUENCE [LARGE SCALE GENOMIC DNA]</scope>
    <source>
        <strain evidence="4">DSM 24913</strain>
    </source>
</reference>
<dbReference type="InterPro" id="IPR021994">
    <property type="entry name" value="DUF3592"/>
</dbReference>
<gene>
    <name evidence="3" type="ORF">SAMN05421686_101298</name>
</gene>
<protein>
    <recommendedName>
        <fullName evidence="2">DUF3592 domain-containing protein</fullName>
    </recommendedName>
</protein>
<proteinExistence type="predicted"/>